<feature type="coiled-coil region" evidence="1">
    <location>
        <begin position="503"/>
        <end position="537"/>
    </location>
</feature>
<accession>A0A9W7CQB8</accession>
<gene>
    <name evidence="2" type="ORF">Pfra01_001099000</name>
</gene>
<sequence length="758" mass="86135">MAKRSLHLQNSHASMAERYRSLEDIANQEKTQLRRDKQELERLIRLKENEVEHWRSQAIDAAETQAQTAKAQLQIVAKQLKQAEHSLEILRLELKEAHTDAKQSQGTMRSLHHDLKVRNEDVDRLTVKLAAATTTAESKTALLLQSEAKIAATSKEIERLQVRLDEQAQQMQLLEAKLSRSVPVDDEELQNRQQREESSWHQRVSALEHALVVERQNTALFREQQRKAVSMEQEKAAHAIEQAQAVAAELATANLCLLERKHQREQEQKAFEDKLKEYTDRVTTLASGKDSLERELAALRHQYEQLQQTCEQNTEEASIRKKSLQEELTVVKEELKNLTEIRENLDRALAHALASPRGKSVKHQTSLSELRTELHKAKQKITVLEEQLSRSSSIRTSEIEGKLAQLSARERRVAEEQRGLKKQQAHATAERLQIEKERAELGQQREAVESKQKGDHELLQQVIVLLVQRLQVMTVLFDTVLPLSSNQDRSCEIAAHPSDVDLCRKAQQKWEDLRQELEQVDWKLADMRNQLDALHLEYLGFASVPLNADRPAGFHGPNPFSDAVAAGRDTVPVAEQLKASRLLRRLSCPSESFETRARQTFALALAREMAAMKGGYERQLEDLRGELCKTQQLRQLTGQRLRDELAAERSRSQRAAAQLSERVSELEAALMAAQTEQQATVEQLAAATSDDERQRALQALTELVGSEQRRRERERLVKLLAYCGASSVTVECRDSALEEEAVDAVLQRLEADVEASPK</sequence>
<dbReference type="Proteomes" id="UP001165121">
    <property type="component" value="Unassembled WGS sequence"/>
</dbReference>
<proteinExistence type="predicted"/>
<feature type="coiled-coil region" evidence="1">
    <location>
        <begin position="642"/>
        <end position="676"/>
    </location>
</feature>
<comment type="caution">
    <text evidence="2">The sequence shown here is derived from an EMBL/GenBank/DDBJ whole genome shotgun (WGS) entry which is preliminary data.</text>
</comment>
<feature type="coiled-coil region" evidence="1">
    <location>
        <begin position="19"/>
        <end position="100"/>
    </location>
</feature>
<dbReference type="AlphaFoldDB" id="A0A9W7CQB8"/>
<keyword evidence="1" id="KW-0175">Coiled coil</keyword>
<dbReference type="EMBL" id="BSXT01001081">
    <property type="protein sequence ID" value="GMF38294.1"/>
    <property type="molecule type" value="Genomic_DNA"/>
</dbReference>
<dbReference type="OrthoDB" id="74810at2759"/>
<feature type="coiled-coil region" evidence="1">
    <location>
        <begin position="261"/>
        <end position="387"/>
    </location>
</feature>
<evidence type="ECO:0000313" key="3">
    <source>
        <dbReference type="Proteomes" id="UP001165121"/>
    </source>
</evidence>
<evidence type="ECO:0000256" key="1">
    <source>
        <dbReference type="SAM" id="Coils"/>
    </source>
</evidence>
<evidence type="ECO:0000313" key="2">
    <source>
        <dbReference type="EMBL" id="GMF38294.1"/>
    </source>
</evidence>
<reference evidence="2" key="1">
    <citation type="submission" date="2023-04" db="EMBL/GenBank/DDBJ databases">
        <title>Phytophthora fragariaefolia NBRC 109709.</title>
        <authorList>
            <person name="Ichikawa N."/>
            <person name="Sato H."/>
            <person name="Tonouchi N."/>
        </authorList>
    </citation>
    <scope>NUCLEOTIDE SEQUENCE</scope>
    <source>
        <strain evidence="2">NBRC 109709</strain>
    </source>
</reference>
<keyword evidence="3" id="KW-1185">Reference proteome</keyword>
<feature type="coiled-coil region" evidence="1">
    <location>
        <begin position="143"/>
        <end position="177"/>
    </location>
</feature>
<name>A0A9W7CQB8_9STRA</name>
<organism evidence="2 3">
    <name type="scientific">Phytophthora fragariaefolia</name>
    <dbReference type="NCBI Taxonomy" id="1490495"/>
    <lineage>
        <taxon>Eukaryota</taxon>
        <taxon>Sar</taxon>
        <taxon>Stramenopiles</taxon>
        <taxon>Oomycota</taxon>
        <taxon>Peronosporomycetes</taxon>
        <taxon>Peronosporales</taxon>
        <taxon>Peronosporaceae</taxon>
        <taxon>Phytophthora</taxon>
    </lineage>
</organism>
<feature type="coiled-coil region" evidence="1">
    <location>
        <begin position="422"/>
        <end position="451"/>
    </location>
</feature>
<protein>
    <submittedName>
        <fullName evidence="2">Unnamed protein product</fullName>
    </submittedName>
</protein>